<evidence type="ECO:0000256" key="3">
    <source>
        <dbReference type="ARBA" id="ARBA00023163"/>
    </source>
</evidence>
<accession>A0A6P2D7M3</accession>
<dbReference type="PANTHER" id="PTHR43132:SF6">
    <property type="entry name" value="HTH-TYPE TRANSCRIPTIONAL REPRESSOR CZRA"/>
    <property type="match status" value="1"/>
</dbReference>
<dbReference type="NCBIfam" id="NF033788">
    <property type="entry name" value="HTH_metalloreg"/>
    <property type="match status" value="1"/>
</dbReference>
<keyword evidence="1" id="KW-0805">Transcription regulation</keyword>
<dbReference type="InterPro" id="IPR051011">
    <property type="entry name" value="Metal_resp_trans_reg"/>
</dbReference>
<evidence type="ECO:0000256" key="2">
    <source>
        <dbReference type="ARBA" id="ARBA00023125"/>
    </source>
</evidence>
<protein>
    <recommendedName>
        <fullName evidence="4">HTH arsR-type domain-containing protein</fullName>
    </recommendedName>
</protein>
<dbReference type="Gene3D" id="1.10.10.10">
    <property type="entry name" value="Winged helix-like DNA-binding domain superfamily/Winged helix DNA-binding domain"/>
    <property type="match status" value="1"/>
</dbReference>
<dbReference type="PRINTS" id="PR00778">
    <property type="entry name" value="HTHARSR"/>
</dbReference>
<dbReference type="InterPro" id="IPR001845">
    <property type="entry name" value="HTH_ArsR_DNA-bd_dom"/>
</dbReference>
<dbReference type="KEGG" id="gms:SOIL9_12180"/>
<gene>
    <name evidence="5" type="ORF">SOIL9_12180</name>
</gene>
<dbReference type="InterPro" id="IPR011991">
    <property type="entry name" value="ArsR-like_HTH"/>
</dbReference>
<proteinExistence type="predicted"/>
<dbReference type="Pfam" id="PF01022">
    <property type="entry name" value="HTH_5"/>
    <property type="match status" value="1"/>
</dbReference>
<keyword evidence="6" id="KW-1185">Reference proteome</keyword>
<dbReference type="Proteomes" id="UP000464178">
    <property type="component" value="Chromosome"/>
</dbReference>
<dbReference type="SMART" id="SM00418">
    <property type="entry name" value="HTH_ARSR"/>
    <property type="match status" value="1"/>
</dbReference>
<evidence type="ECO:0000313" key="6">
    <source>
        <dbReference type="Proteomes" id="UP000464178"/>
    </source>
</evidence>
<organism evidence="5 6">
    <name type="scientific">Gemmata massiliana</name>
    <dbReference type="NCBI Taxonomy" id="1210884"/>
    <lineage>
        <taxon>Bacteria</taxon>
        <taxon>Pseudomonadati</taxon>
        <taxon>Planctomycetota</taxon>
        <taxon>Planctomycetia</taxon>
        <taxon>Gemmatales</taxon>
        <taxon>Gemmataceae</taxon>
        <taxon>Gemmata</taxon>
    </lineage>
</organism>
<keyword evidence="3" id="KW-0804">Transcription</keyword>
<dbReference type="EMBL" id="LR593886">
    <property type="protein sequence ID" value="VTR96496.1"/>
    <property type="molecule type" value="Genomic_DNA"/>
</dbReference>
<dbReference type="RefSeq" id="WP_052559803.1">
    <property type="nucleotide sequence ID" value="NZ_LR593886.1"/>
</dbReference>
<sequence>MTEKKQAEECATMLQALAEPNRIRIIECLRTGSMNVTQLAKALDVEIVNVSHHLGVLRLAGLVEDIKDGRFVIYSLHPKVFRSDNTKGTYLDLGWCRVEIPHN</sequence>
<dbReference type="InterPro" id="IPR036388">
    <property type="entry name" value="WH-like_DNA-bd_sf"/>
</dbReference>
<name>A0A6P2D7M3_9BACT</name>
<dbReference type="PANTHER" id="PTHR43132">
    <property type="entry name" value="ARSENICAL RESISTANCE OPERON REPRESSOR ARSR-RELATED"/>
    <property type="match status" value="1"/>
</dbReference>
<feature type="domain" description="HTH arsR-type" evidence="4">
    <location>
        <begin position="2"/>
        <end position="103"/>
    </location>
</feature>
<dbReference type="InterPro" id="IPR036390">
    <property type="entry name" value="WH_DNA-bd_sf"/>
</dbReference>
<dbReference type="AlphaFoldDB" id="A0A6P2D7M3"/>
<dbReference type="CDD" id="cd00090">
    <property type="entry name" value="HTH_ARSR"/>
    <property type="match status" value="1"/>
</dbReference>
<evidence type="ECO:0000259" key="4">
    <source>
        <dbReference type="PROSITE" id="PS50987"/>
    </source>
</evidence>
<dbReference type="GO" id="GO:0003677">
    <property type="term" value="F:DNA binding"/>
    <property type="evidence" value="ECO:0007669"/>
    <property type="project" value="UniProtKB-KW"/>
</dbReference>
<evidence type="ECO:0000256" key="1">
    <source>
        <dbReference type="ARBA" id="ARBA00023015"/>
    </source>
</evidence>
<reference evidence="5 6" key="1">
    <citation type="submission" date="2019-05" db="EMBL/GenBank/DDBJ databases">
        <authorList>
            <consortium name="Science for Life Laboratories"/>
        </authorList>
    </citation>
    <scope>NUCLEOTIDE SEQUENCE [LARGE SCALE GENOMIC DNA]</scope>
    <source>
        <strain evidence="5">Soil9</strain>
    </source>
</reference>
<dbReference type="PROSITE" id="PS50987">
    <property type="entry name" value="HTH_ARSR_2"/>
    <property type="match status" value="1"/>
</dbReference>
<dbReference type="GO" id="GO:0003700">
    <property type="term" value="F:DNA-binding transcription factor activity"/>
    <property type="evidence" value="ECO:0007669"/>
    <property type="project" value="InterPro"/>
</dbReference>
<evidence type="ECO:0000313" key="5">
    <source>
        <dbReference type="EMBL" id="VTR96496.1"/>
    </source>
</evidence>
<dbReference type="SUPFAM" id="SSF46785">
    <property type="entry name" value="Winged helix' DNA-binding domain"/>
    <property type="match status" value="1"/>
</dbReference>
<keyword evidence="2" id="KW-0238">DNA-binding</keyword>